<dbReference type="GO" id="GO:0005576">
    <property type="term" value="C:extracellular region"/>
    <property type="evidence" value="ECO:0007669"/>
    <property type="project" value="InterPro"/>
</dbReference>
<dbReference type="Proteomes" id="UP000317257">
    <property type="component" value="Unassembled WGS sequence"/>
</dbReference>
<proteinExistence type="predicted"/>
<name>A0A167G4N0_METRR</name>
<dbReference type="AlphaFoldDB" id="A0A167G4N0"/>
<dbReference type="GO" id="GO:0019863">
    <property type="term" value="F:IgE binding"/>
    <property type="evidence" value="ECO:0007669"/>
    <property type="project" value="InterPro"/>
</dbReference>
<dbReference type="OMA" id="WFVSFWN"/>
<keyword evidence="1" id="KW-0732">Signal</keyword>
<dbReference type="PANTHER" id="PTHR42039:SF1">
    <property type="entry name" value="PUTATIVE (AFU_ORTHOLOGUE AFUA_3G02940)-RELATED"/>
    <property type="match status" value="1"/>
</dbReference>
<dbReference type="EMBL" id="AZHC01000007">
    <property type="protein sequence ID" value="OAA46149.1"/>
    <property type="molecule type" value="Genomic_DNA"/>
</dbReference>
<reference evidence="5" key="2">
    <citation type="submission" date="2018-12" db="EMBL/GenBank/DDBJ databases">
        <title>The complete genome of Metarhizium rileyi, a key fungal pathogen of Lepidoptera.</title>
        <authorList>
            <person name="Binneck E."/>
            <person name="Lastra C.C.L."/>
            <person name="Sosa-Gomez D.R."/>
        </authorList>
    </citation>
    <scope>NUCLEOTIDE SEQUENCE [LARGE SCALE GENOMIC DNA]</scope>
    <source>
        <strain evidence="5">Cep018-CH2</strain>
    </source>
</reference>
<reference evidence="3" key="3">
    <citation type="journal article" date="2019" name="Microbiol. Resour. Announc.">
        <title>Genome Sequence of Metarhizium rileyi, a Microbial Control Agent for Lepidoptera.</title>
        <authorList>
            <person name="Binneck E."/>
            <person name="Lastra C.C.L."/>
            <person name="Sosa-Gomez D.R."/>
        </authorList>
    </citation>
    <scope>NUCLEOTIDE SEQUENCE</scope>
    <source>
        <strain evidence="3">Cep018-CH2</strain>
    </source>
</reference>
<dbReference type="EMBL" id="SBHS01000001">
    <property type="protein sequence ID" value="TWU79044.1"/>
    <property type="molecule type" value="Genomic_DNA"/>
</dbReference>
<sequence>MKVSTTTLVVAAALGVSAHPSGFAHKNVHRQLKQTIQFVTNGRPQPPVEQQKAAVVPTPVTTQVYVAPTTVAKPAAPSGSGSGGKKKAFCGGVSKRATAADIAAKGNVGTAGNYGCNLMMVDNAADYDYTVTFRENTGKEQKCAVFLKISKGNGINGFFNGNQVIDFTLPANGKMVLAADADSQGGATCGVGKVPLGNNGIFAGTWLEFDFASKRNKGWSGADASCLTAVDSKTEIFPLKVCAPAVKNQKCSIINADGSGSNSFRAGMAAEDGHGYNVPPGPLALDVLVG</sequence>
<accession>A0A5C6GPV5</accession>
<evidence type="ECO:0000313" key="3">
    <source>
        <dbReference type="EMBL" id="TWU79044.1"/>
    </source>
</evidence>
<dbReference type="InterPro" id="IPR038903">
    <property type="entry name" value="Allergen_Asp_f_4"/>
</dbReference>
<reference evidence="2 4" key="1">
    <citation type="journal article" date="2016" name="Genome Biol. Evol.">
        <title>Divergent and convergent evolution of fungal pathogenicity.</title>
        <authorList>
            <person name="Shang Y."/>
            <person name="Xiao G."/>
            <person name="Zheng P."/>
            <person name="Cen K."/>
            <person name="Zhan S."/>
            <person name="Wang C."/>
        </authorList>
    </citation>
    <scope>NUCLEOTIDE SEQUENCE [LARGE SCALE GENOMIC DNA]</scope>
    <source>
        <strain evidence="2 4">RCEF 4871</strain>
    </source>
</reference>
<evidence type="ECO:0000313" key="4">
    <source>
        <dbReference type="Proteomes" id="UP000243498"/>
    </source>
</evidence>
<dbReference type="PANTHER" id="PTHR42039">
    <property type="entry name" value="PUTATIVE (AFU_ORTHOLOGUE AFUA_3G02940)-RELATED"/>
    <property type="match status" value="1"/>
</dbReference>
<dbReference type="OrthoDB" id="118256at2759"/>
<keyword evidence="4" id="KW-1185">Reference proteome</keyword>
<evidence type="ECO:0000256" key="1">
    <source>
        <dbReference type="SAM" id="SignalP"/>
    </source>
</evidence>
<comment type="caution">
    <text evidence="2">The sequence shown here is derived from an EMBL/GenBank/DDBJ whole genome shotgun (WGS) entry which is preliminary data.</text>
</comment>
<organism evidence="2 4">
    <name type="scientific">Metarhizium rileyi (strain RCEF 4871)</name>
    <name type="common">Nomuraea rileyi</name>
    <dbReference type="NCBI Taxonomy" id="1649241"/>
    <lineage>
        <taxon>Eukaryota</taxon>
        <taxon>Fungi</taxon>
        <taxon>Dikarya</taxon>
        <taxon>Ascomycota</taxon>
        <taxon>Pezizomycotina</taxon>
        <taxon>Sordariomycetes</taxon>
        <taxon>Hypocreomycetidae</taxon>
        <taxon>Hypocreales</taxon>
        <taxon>Clavicipitaceae</taxon>
        <taxon>Metarhizium</taxon>
    </lineage>
</organism>
<accession>A0A167G4N0</accession>
<protein>
    <submittedName>
        <fullName evidence="2">Allergen Asp F4-like protein</fullName>
    </submittedName>
</protein>
<dbReference type="Pfam" id="PF25312">
    <property type="entry name" value="Allergen_Asp_f_4"/>
    <property type="match status" value="1"/>
</dbReference>
<gene>
    <name evidence="3" type="ORF">ED733_008526</name>
    <name evidence="2" type="ORF">NOR_02902</name>
</gene>
<evidence type="ECO:0000313" key="5">
    <source>
        <dbReference type="Proteomes" id="UP000317257"/>
    </source>
</evidence>
<evidence type="ECO:0000313" key="2">
    <source>
        <dbReference type="EMBL" id="OAA46149.1"/>
    </source>
</evidence>
<feature type="signal peptide" evidence="1">
    <location>
        <begin position="1"/>
        <end position="18"/>
    </location>
</feature>
<dbReference type="Proteomes" id="UP000243498">
    <property type="component" value="Unassembled WGS sequence"/>
</dbReference>
<feature type="chain" id="PRO_5007886629" evidence="1">
    <location>
        <begin position="19"/>
        <end position="290"/>
    </location>
</feature>